<dbReference type="PANTHER" id="PTHR43032">
    <property type="entry name" value="PROTEIN-METHIONINE-SULFOXIDE REDUCTASE"/>
    <property type="match status" value="1"/>
</dbReference>
<keyword evidence="10" id="KW-1185">Reference proteome</keyword>
<dbReference type="InterPro" id="IPR016174">
    <property type="entry name" value="Di-haem_cyt_TM"/>
</dbReference>
<feature type="transmembrane region" description="Helical" evidence="6">
    <location>
        <begin position="93"/>
        <end position="114"/>
    </location>
</feature>
<feature type="transmembrane region" description="Helical" evidence="6">
    <location>
        <begin position="201"/>
        <end position="222"/>
    </location>
</feature>
<dbReference type="GO" id="GO:0022904">
    <property type="term" value="P:respiratory electron transport chain"/>
    <property type="evidence" value="ECO:0007669"/>
    <property type="project" value="InterPro"/>
</dbReference>
<evidence type="ECO:0000313" key="9">
    <source>
        <dbReference type="EMBL" id="ARS35421.1"/>
    </source>
</evidence>
<comment type="subcellular location">
    <subcellularLocation>
        <location evidence="1">Cell membrane</location>
        <topology evidence="1">Multi-pass membrane protein</topology>
    </subcellularLocation>
</comment>
<protein>
    <recommendedName>
        <fullName evidence="11">Oxidoreductase</fullName>
    </recommendedName>
</protein>
<dbReference type="STRING" id="709015.GCA_000472485_01646"/>
<keyword evidence="4 6" id="KW-1133">Transmembrane helix</keyword>
<organism evidence="9 10">
    <name type="scientific">Pontibacter actiniarum</name>
    <dbReference type="NCBI Taxonomy" id="323450"/>
    <lineage>
        <taxon>Bacteria</taxon>
        <taxon>Pseudomonadati</taxon>
        <taxon>Bacteroidota</taxon>
        <taxon>Cytophagia</taxon>
        <taxon>Cytophagales</taxon>
        <taxon>Hymenobacteraceae</taxon>
        <taxon>Pontibacter</taxon>
    </lineage>
</organism>
<proteinExistence type="predicted"/>
<dbReference type="InterPro" id="IPR036374">
    <property type="entry name" value="OxRdtase_Mopterin-bd_sf"/>
</dbReference>
<keyword evidence="3 6" id="KW-0812">Transmembrane</keyword>
<feature type="domain" description="Cytochrome b561 bacterial/Ni-hydrogenase" evidence="8">
    <location>
        <begin position="8"/>
        <end position="233"/>
    </location>
</feature>
<feature type="transmembrane region" description="Helical" evidence="6">
    <location>
        <begin position="159"/>
        <end position="181"/>
    </location>
</feature>
<dbReference type="Gene3D" id="1.20.950.20">
    <property type="entry name" value="Transmembrane di-heme cytochromes, Chain C"/>
    <property type="match status" value="1"/>
</dbReference>
<evidence type="ECO:0000256" key="6">
    <source>
        <dbReference type="SAM" id="Phobius"/>
    </source>
</evidence>
<dbReference type="GO" id="GO:0009055">
    <property type="term" value="F:electron transfer activity"/>
    <property type="evidence" value="ECO:0007669"/>
    <property type="project" value="InterPro"/>
</dbReference>
<dbReference type="GO" id="GO:0005886">
    <property type="term" value="C:plasma membrane"/>
    <property type="evidence" value="ECO:0007669"/>
    <property type="project" value="UniProtKB-SubCell"/>
</dbReference>
<reference evidence="10" key="1">
    <citation type="submission" date="2017-05" db="EMBL/GenBank/DDBJ databases">
        <authorList>
            <person name="Ray J."/>
            <person name="Price M."/>
            <person name="Deutschbauer A."/>
        </authorList>
    </citation>
    <scope>NUCLEOTIDE SEQUENCE [LARGE SCALE GENOMIC DNA]</scope>
    <source>
        <strain evidence="10">DSM 19842</strain>
    </source>
</reference>
<evidence type="ECO:0000256" key="5">
    <source>
        <dbReference type="ARBA" id="ARBA00023136"/>
    </source>
</evidence>
<dbReference type="InterPro" id="IPR011577">
    <property type="entry name" value="Cyt_b561_bac/Ni-Hgenase"/>
</dbReference>
<dbReference type="EMBL" id="CP021235">
    <property type="protein sequence ID" value="ARS35421.1"/>
    <property type="molecule type" value="Genomic_DNA"/>
</dbReference>
<dbReference type="Pfam" id="PF01292">
    <property type="entry name" value="Ni_hydr_CYTB"/>
    <property type="match status" value="1"/>
</dbReference>
<dbReference type="PANTHER" id="PTHR43032:SF2">
    <property type="entry name" value="BLL0505 PROTEIN"/>
    <property type="match status" value="1"/>
</dbReference>
<dbReference type="SUPFAM" id="SSF56524">
    <property type="entry name" value="Oxidoreductase molybdopterin-binding domain"/>
    <property type="match status" value="1"/>
</dbReference>
<sequence length="492" mass="56337">METQALDFPLWLRVTHFFNFLFMTLLVRSGIEIIGAHPMFYWNNDCEPGSEWLNFLNKKVERNTLWTAEDEIRPLSPWLALPGRNNLGLGRHWHLWSVVGWLLSGILYMTLLFLTPHWQRLVPTSWSIFPEAWQAFKTYLSLELPAAGNPYNPLQQLTYFLLVFALTPLVILTGILMAPAISARYPKLTAFLGGRQVARSIHLLGLVAYVFFFLIHLFMVVAHGLEHKLANMVLNNEYDTNHLALAIGFAAIALVIGLNIFATKVSLKHPFQTKKALEVGIDSLRRFFFHHQHSVQDHQKISPTPRANGQPPRNTAYTRHLAEEFKNFTFEVRGLVEKPLDLRLDQLKALPKQEQSTLHVCVQGWSYYATWGGVRIENLLALCKPLPDAKYLVFHTLDEKWEKPEVDGYYYEVIDMELARKPQTILAYEMNGAPLPIAHGAPLRLRLESQLGYKMAKYVCGVELVEDFSHIGKGQGGWRDDVLNYYVKTAGI</sequence>
<dbReference type="Pfam" id="PF00174">
    <property type="entry name" value="Oxidored_molyb"/>
    <property type="match status" value="1"/>
</dbReference>
<feature type="transmembrane region" description="Helical" evidence="6">
    <location>
        <begin position="242"/>
        <end position="262"/>
    </location>
</feature>
<feature type="transmembrane region" description="Helical" evidence="6">
    <location>
        <begin position="12"/>
        <end position="31"/>
    </location>
</feature>
<dbReference type="Gene3D" id="3.90.420.10">
    <property type="entry name" value="Oxidoreductase, molybdopterin-binding domain"/>
    <property type="match status" value="1"/>
</dbReference>
<keyword evidence="5 6" id="KW-0472">Membrane</keyword>
<dbReference type="SUPFAM" id="SSF81342">
    <property type="entry name" value="Transmembrane di-heme cytochromes"/>
    <property type="match status" value="1"/>
</dbReference>
<dbReference type="KEGG" id="pact:CA264_08200"/>
<evidence type="ECO:0000256" key="1">
    <source>
        <dbReference type="ARBA" id="ARBA00004651"/>
    </source>
</evidence>
<gene>
    <name evidence="9" type="ORF">CA264_08200</name>
</gene>
<dbReference type="RefSeq" id="WP_036775914.1">
    <property type="nucleotide sequence ID" value="NZ_CP021235.1"/>
</dbReference>
<feature type="domain" description="Oxidoreductase molybdopterin-binding" evidence="7">
    <location>
        <begin position="325"/>
        <end position="467"/>
    </location>
</feature>
<dbReference type="AlphaFoldDB" id="A0A1X9YRF8"/>
<evidence type="ECO:0000259" key="7">
    <source>
        <dbReference type="Pfam" id="PF00174"/>
    </source>
</evidence>
<evidence type="ECO:0000256" key="4">
    <source>
        <dbReference type="ARBA" id="ARBA00022989"/>
    </source>
</evidence>
<name>A0A1X9YRF8_9BACT</name>
<evidence type="ECO:0008006" key="11">
    <source>
        <dbReference type="Google" id="ProtNLM"/>
    </source>
</evidence>
<evidence type="ECO:0000259" key="8">
    <source>
        <dbReference type="Pfam" id="PF01292"/>
    </source>
</evidence>
<dbReference type="InterPro" id="IPR000572">
    <property type="entry name" value="OxRdtase_Mopterin-bd_dom"/>
</dbReference>
<evidence type="ECO:0000256" key="3">
    <source>
        <dbReference type="ARBA" id="ARBA00022692"/>
    </source>
</evidence>
<evidence type="ECO:0000313" key="10">
    <source>
        <dbReference type="Proteomes" id="UP000266292"/>
    </source>
</evidence>
<keyword evidence="2" id="KW-1003">Cell membrane</keyword>
<dbReference type="OrthoDB" id="9778777at2"/>
<accession>A0A1X9YRF8</accession>
<dbReference type="Proteomes" id="UP000266292">
    <property type="component" value="Chromosome"/>
</dbReference>
<evidence type="ECO:0000256" key="2">
    <source>
        <dbReference type="ARBA" id="ARBA00022475"/>
    </source>
</evidence>